<proteinExistence type="predicted"/>
<dbReference type="AlphaFoldDB" id="A0A1I8AJM1"/>
<sequence length="80" mass="9008">MRDRDFARVLLAHVKGSDRQLPFRRLPEAFNSDSINNSVKLLREKKIIVEGNVVQFDVESGEEAALRLLTTIGDLLVEAS</sequence>
<evidence type="ECO:0000313" key="2">
    <source>
        <dbReference type="WBParaSite" id="L893_g6414.t1"/>
    </source>
</evidence>
<evidence type="ECO:0000313" key="1">
    <source>
        <dbReference type="Proteomes" id="UP000095287"/>
    </source>
</evidence>
<name>A0A1I8AJM1_9BILA</name>
<organism evidence="1 2">
    <name type="scientific">Steinernema glaseri</name>
    <dbReference type="NCBI Taxonomy" id="37863"/>
    <lineage>
        <taxon>Eukaryota</taxon>
        <taxon>Metazoa</taxon>
        <taxon>Ecdysozoa</taxon>
        <taxon>Nematoda</taxon>
        <taxon>Chromadorea</taxon>
        <taxon>Rhabditida</taxon>
        <taxon>Tylenchina</taxon>
        <taxon>Panagrolaimomorpha</taxon>
        <taxon>Strongyloidoidea</taxon>
        <taxon>Steinernematidae</taxon>
        <taxon>Steinernema</taxon>
    </lineage>
</organism>
<keyword evidence="1" id="KW-1185">Reference proteome</keyword>
<reference evidence="2" key="1">
    <citation type="submission" date="2016-11" db="UniProtKB">
        <authorList>
            <consortium name="WormBaseParasite"/>
        </authorList>
    </citation>
    <scope>IDENTIFICATION</scope>
</reference>
<dbReference type="WBParaSite" id="L893_g6414.t1">
    <property type="protein sequence ID" value="L893_g6414.t1"/>
    <property type="gene ID" value="L893_g6414"/>
</dbReference>
<dbReference type="Proteomes" id="UP000095287">
    <property type="component" value="Unplaced"/>
</dbReference>
<accession>A0A1I8AJM1</accession>
<protein>
    <submittedName>
        <fullName evidence="2">HTH_9 domain-containing protein</fullName>
    </submittedName>
</protein>